<dbReference type="KEGG" id="bspl:129602953"/>
<gene>
    <name evidence="3" type="primary">LOC129602953</name>
</gene>
<evidence type="ECO:0000313" key="3">
    <source>
        <dbReference type="RefSeq" id="XP_055362057.1"/>
    </source>
</evidence>
<feature type="compositionally biased region" description="Gly residues" evidence="1">
    <location>
        <begin position="255"/>
        <end position="266"/>
    </location>
</feature>
<feature type="compositionally biased region" description="Basic and acidic residues" evidence="1">
    <location>
        <begin position="345"/>
        <end position="355"/>
    </location>
</feature>
<dbReference type="Proteomes" id="UP000515150">
    <property type="component" value="Chromosome 24"/>
</dbReference>
<dbReference type="RefSeq" id="XP_055362057.1">
    <property type="nucleotide sequence ID" value="XM_055506082.1"/>
</dbReference>
<sequence>MFEDVDVTPKNMLTIVLNTKPQELQKDESIDADVDTGSQEAEVEYSADVPEAGMDHCEPRPALPSTPTKLKSLNLAPQSETFETAARVEENECEDTRERPKKVFTIVLELKAHDAQPREDGATACHLIRCSAGAEVRNEKVTGAFTGNPGAGELMLAELPTSSTCHALPECQLSGVSAAQTAEVTGSCQREGQSLPSVPCPVEDAAQCGHAKAETQTRVCDQKMAGGGGRGGGGGGGGGEGGGRGGGGEGREGGRGGGAGGGGGRGGEGREGGRGGGAGGGGGGEGRGRSGKGGRGGRGDPGGPEPEQWEVREDLVPEDACDSEPVWLLADALVSHRLRVVHGSMEPERTEERSAADPGPGETAAASPKPPNTGPPCGGAVCNSAQSGTKSGNK</sequence>
<name>A0A9W2XK05_BETSP</name>
<feature type="compositionally biased region" description="Gly residues" evidence="1">
    <location>
        <begin position="274"/>
        <end position="302"/>
    </location>
</feature>
<protein>
    <submittedName>
        <fullName evidence="3">Protein PopA1-like</fullName>
    </submittedName>
</protein>
<reference evidence="3" key="1">
    <citation type="submission" date="2025-08" db="UniProtKB">
        <authorList>
            <consortium name="RefSeq"/>
        </authorList>
    </citation>
    <scope>IDENTIFICATION</scope>
</reference>
<feature type="compositionally biased region" description="Gly residues" evidence="1">
    <location>
        <begin position="225"/>
        <end position="248"/>
    </location>
</feature>
<feature type="compositionally biased region" description="Polar residues" evidence="1">
    <location>
        <begin position="383"/>
        <end position="394"/>
    </location>
</feature>
<evidence type="ECO:0000313" key="2">
    <source>
        <dbReference type="Proteomes" id="UP000515150"/>
    </source>
</evidence>
<dbReference type="AlphaFoldDB" id="A0A9W2XK05"/>
<dbReference type="GeneID" id="129602953"/>
<keyword evidence="2" id="KW-1185">Reference proteome</keyword>
<accession>A0A9W2XK05</accession>
<evidence type="ECO:0000256" key="1">
    <source>
        <dbReference type="SAM" id="MobiDB-lite"/>
    </source>
</evidence>
<feature type="region of interest" description="Disordered" evidence="1">
    <location>
        <begin position="342"/>
        <end position="394"/>
    </location>
</feature>
<feature type="region of interest" description="Disordered" evidence="1">
    <location>
        <begin position="222"/>
        <end position="317"/>
    </location>
</feature>
<organism evidence="2 3">
    <name type="scientific">Betta splendens</name>
    <name type="common">Siamese fighting fish</name>
    <dbReference type="NCBI Taxonomy" id="158456"/>
    <lineage>
        <taxon>Eukaryota</taxon>
        <taxon>Metazoa</taxon>
        <taxon>Chordata</taxon>
        <taxon>Craniata</taxon>
        <taxon>Vertebrata</taxon>
        <taxon>Euteleostomi</taxon>
        <taxon>Actinopterygii</taxon>
        <taxon>Neopterygii</taxon>
        <taxon>Teleostei</taxon>
        <taxon>Neoteleostei</taxon>
        <taxon>Acanthomorphata</taxon>
        <taxon>Anabantaria</taxon>
        <taxon>Anabantiformes</taxon>
        <taxon>Anabantoidei</taxon>
        <taxon>Osphronemidae</taxon>
        <taxon>Betta</taxon>
    </lineage>
</organism>
<proteinExistence type="predicted"/>